<evidence type="ECO:0000256" key="3">
    <source>
        <dbReference type="ARBA" id="ARBA00022884"/>
    </source>
</evidence>
<dbReference type="CDD" id="cd02412">
    <property type="entry name" value="KH-II_30S_S3"/>
    <property type="match status" value="1"/>
</dbReference>
<evidence type="ECO:0000256" key="7">
    <source>
        <dbReference type="ARBA" id="ARBA00035257"/>
    </source>
</evidence>
<dbReference type="InterPro" id="IPR018280">
    <property type="entry name" value="Ribosomal_uS3_CS"/>
</dbReference>
<dbReference type="PROSITE" id="PS50823">
    <property type="entry name" value="KH_TYPE_2"/>
    <property type="match status" value="1"/>
</dbReference>
<dbReference type="InterPro" id="IPR005704">
    <property type="entry name" value="Ribosomal_uS3_bac-typ"/>
</dbReference>
<dbReference type="HAMAP" id="MF_01309_B">
    <property type="entry name" value="Ribosomal_uS3_B"/>
    <property type="match status" value="1"/>
</dbReference>
<dbReference type="InterPro" id="IPR004087">
    <property type="entry name" value="KH_dom"/>
</dbReference>
<dbReference type="PANTHER" id="PTHR11760:SF19">
    <property type="entry name" value="SMALL RIBOSOMAL SUBUNIT PROTEIN US3C"/>
    <property type="match status" value="1"/>
</dbReference>
<evidence type="ECO:0000256" key="8">
    <source>
        <dbReference type="HAMAP-Rule" id="MF_01309"/>
    </source>
</evidence>
<dbReference type="NCBIfam" id="TIGR01009">
    <property type="entry name" value="rpsC_bact"/>
    <property type="match status" value="1"/>
</dbReference>
<keyword evidence="4 8" id="KW-0689">Ribosomal protein</keyword>
<dbReference type="Proteomes" id="UP000249818">
    <property type="component" value="Chromosome BARAN1"/>
</dbReference>
<evidence type="ECO:0000313" key="11">
    <source>
        <dbReference type="EMBL" id="SQD92682.1"/>
    </source>
</evidence>
<reference evidence="12" key="1">
    <citation type="submission" date="2018-05" db="EMBL/GenBank/DDBJ databases">
        <authorList>
            <person name="Hao L."/>
        </authorList>
    </citation>
    <scope>NUCLEOTIDE SEQUENCE [LARGE SCALE GENOMIC DNA]</scope>
</reference>
<dbReference type="Gene3D" id="3.30.300.20">
    <property type="match status" value="1"/>
</dbReference>
<comment type="function">
    <text evidence="6 8">Binds the lower part of the 30S subunit head. Binds mRNA in the 70S ribosome, positioning it for translation.</text>
</comment>
<dbReference type="AlphaFoldDB" id="A0A2X3KJU2"/>
<dbReference type="Pfam" id="PF00189">
    <property type="entry name" value="Ribosomal_S3_C"/>
    <property type="match status" value="1"/>
</dbReference>
<dbReference type="GO" id="GO:0003735">
    <property type="term" value="F:structural constituent of ribosome"/>
    <property type="evidence" value="ECO:0007669"/>
    <property type="project" value="InterPro"/>
</dbReference>
<dbReference type="GO" id="GO:0019843">
    <property type="term" value="F:rRNA binding"/>
    <property type="evidence" value="ECO:0007669"/>
    <property type="project" value="UniProtKB-UniRule"/>
</dbReference>
<dbReference type="InterPro" id="IPR015946">
    <property type="entry name" value="KH_dom-like_a/b"/>
</dbReference>
<evidence type="ECO:0000259" key="10">
    <source>
        <dbReference type="PROSITE" id="PS50823"/>
    </source>
</evidence>
<evidence type="ECO:0000256" key="9">
    <source>
        <dbReference type="RuleBase" id="RU003624"/>
    </source>
</evidence>
<protein>
    <recommendedName>
        <fullName evidence="7 8">Small ribosomal subunit protein uS3</fullName>
    </recommendedName>
</protein>
<evidence type="ECO:0000256" key="5">
    <source>
        <dbReference type="ARBA" id="ARBA00023274"/>
    </source>
</evidence>
<dbReference type="FunFam" id="3.30.300.20:FF:000001">
    <property type="entry name" value="30S ribosomal protein S3"/>
    <property type="match status" value="1"/>
</dbReference>
<dbReference type="KEGG" id="bana:BARAN1_0658"/>
<sequence length="220" mass="24460">MGHKTHPVGFRIGVLRKWRSNWFAPDALVPEYVAEDCRLRAEIHNAYKGAGLAETLIERTTEGRVTVTIRAARPGIIIGRGGAEIAALQERLSREVGREVRIGVMEVERPEFEAPLVAQDVAFQIENRINPYRAMKETLRRIIAAGAQGAKIRISGRLGGAEISRSVEMKEGRVPLHTLRADVDYGLAEAWTKYGVIGVKAWVFRGEVWSMSDRSGSEVK</sequence>
<evidence type="ECO:0000256" key="2">
    <source>
        <dbReference type="ARBA" id="ARBA00022730"/>
    </source>
</evidence>
<keyword evidence="3 8" id="KW-0694">RNA-binding</keyword>
<dbReference type="InterPro" id="IPR057258">
    <property type="entry name" value="Ribosomal_uS3"/>
</dbReference>
<dbReference type="GO" id="GO:0006412">
    <property type="term" value="P:translation"/>
    <property type="evidence" value="ECO:0007669"/>
    <property type="project" value="UniProtKB-UniRule"/>
</dbReference>
<feature type="domain" description="KH type-2" evidence="10">
    <location>
        <begin position="39"/>
        <end position="108"/>
    </location>
</feature>
<dbReference type="InterPro" id="IPR009019">
    <property type="entry name" value="KH_sf_prok-type"/>
</dbReference>
<dbReference type="OrthoDB" id="9806396at2"/>
<dbReference type="EMBL" id="LS483254">
    <property type="protein sequence ID" value="SQD92682.1"/>
    <property type="molecule type" value="Genomic_DNA"/>
</dbReference>
<dbReference type="InterPro" id="IPR004044">
    <property type="entry name" value="KH_dom_type_2"/>
</dbReference>
<evidence type="ECO:0000256" key="4">
    <source>
        <dbReference type="ARBA" id="ARBA00022980"/>
    </source>
</evidence>
<accession>A0A2X3KJU2</accession>
<name>A0A2X3KJU2_9BACT</name>
<comment type="subunit">
    <text evidence="8">Part of the 30S ribosomal subunit. Forms a tight complex with proteins S10 and S14.</text>
</comment>
<dbReference type="SMART" id="SM00322">
    <property type="entry name" value="KH"/>
    <property type="match status" value="1"/>
</dbReference>
<dbReference type="PROSITE" id="PS00548">
    <property type="entry name" value="RIBOSOMAL_S3"/>
    <property type="match status" value="1"/>
</dbReference>
<evidence type="ECO:0000256" key="6">
    <source>
        <dbReference type="ARBA" id="ARBA00024998"/>
    </source>
</evidence>
<dbReference type="GO" id="GO:0003729">
    <property type="term" value="F:mRNA binding"/>
    <property type="evidence" value="ECO:0007669"/>
    <property type="project" value="UniProtKB-UniRule"/>
</dbReference>
<gene>
    <name evidence="8 11" type="primary">rpsC</name>
    <name evidence="11" type="ORF">BARAN1_0658</name>
</gene>
<evidence type="ECO:0000313" key="12">
    <source>
        <dbReference type="Proteomes" id="UP000249818"/>
    </source>
</evidence>
<dbReference type="SUPFAM" id="SSF54814">
    <property type="entry name" value="Prokaryotic type KH domain (KH-domain type II)"/>
    <property type="match status" value="1"/>
</dbReference>
<keyword evidence="5 8" id="KW-0687">Ribonucleoprotein</keyword>
<dbReference type="RefSeq" id="WP_122030869.1">
    <property type="nucleotide sequence ID" value="NZ_LS483254.1"/>
</dbReference>
<organism evidence="11 12">
    <name type="scientific">Candidatus Bipolaricaulis anaerobius</name>
    <dbReference type="NCBI Taxonomy" id="2026885"/>
    <lineage>
        <taxon>Bacteria</taxon>
        <taxon>Candidatus Bipolaricaulota</taxon>
        <taxon>Candidatus Bipolaricaulia</taxon>
        <taxon>Candidatus Bipolaricaulales</taxon>
        <taxon>Candidatus Bipolaricaulaceae</taxon>
        <taxon>Candidatus Bipolaricaulis</taxon>
    </lineage>
</organism>
<dbReference type="SUPFAM" id="SSF54821">
    <property type="entry name" value="Ribosomal protein S3 C-terminal domain"/>
    <property type="match status" value="1"/>
</dbReference>
<keyword evidence="12" id="KW-1185">Reference proteome</keyword>
<dbReference type="InterPro" id="IPR036419">
    <property type="entry name" value="Ribosomal_S3_C_sf"/>
</dbReference>
<keyword evidence="2 8" id="KW-0699">rRNA-binding</keyword>
<dbReference type="Pfam" id="PF07650">
    <property type="entry name" value="KH_2"/>
    <property type="match status" value="1"/>
</dbReference>
<dbReference type="Gene3D" id="3.30.1140.32">
    <property type="entry name" value="Ribosomal protein S3, C-terminal domain"/>
    <property type="match status" value="1"/>
</dbReference>
<evidence type="ECO:0000256" key="1">
    <source>
        <dbReference type="ARBA" id="ARBA00010761"/>
    </source>
</evidence>
<proteinExistence type="inferred from homology"/>
<comment type="similarity">
    <text evidence="1 8 9">Belongs to the universal ribosomal protein uS3 family.</text>
</comment>
<dbReference type="InterPro" id="IPR001351">
    <property type="entry name" value="Ribosomal_uS3_C"/>
</dbReference>
<dbReference type="GO" id="GO:0022627">
    <property type="term" value="C:cytosolic small ribosomal subunit"/>
    <property type="evidence" value="ECO:0007669"/>
    <property type="project" value="TreeGrafter"/>
</dbReference>
<dbReference type="PANTHER" id="PTHR11760">
    <property type="entry name" value="30S/40S RIBOSOMAL PROTEIN S3"/>
    <property type="match status" value="1"/>
</dbReference>